<dbReference type="GO" id="GO:0000428">
    <property type="term" value="C:DNA-directed RNA polymerase complex"/>
    <property type="evidence" value="ECO:0007669"/>
    <property type="project" value="UniProtKB-KW"/>
</dbReference>
<gene>
    <name evidence="8" type="ORF">CSA56_17730</name>
</gene>
<dbReference type="SMART" id="SM01409">
    <property type="entry name" value="RNA_pol_Rpb6"/>
    <property type="match status" value="1"/>
</dbReference>
<dbReference type="Gene3D" id="3.90.940.10">
    <property type="match status" value="1"/>
</dbReference>
<organism evidence="8 9">
    <name type="scientific">candidate division KSB3 bacterium</name>
    <dbReference type="NCBI Taxonomy" id="2044937"/>
    <lineage>
        <taxon>Bacteria</taxon>
        <taxon>candidate division KSB3</taxon>
    </lineage>
</organism>
<keyword evidence="5" id="KW-0804">Transcription</keyword>
<evidence type="ECO:0000256" key="7">
    <source>
        <dbReference type="ARBA" id="ARBA00048552"/>
    </source>
</evidence>
<accession>A0A2G6K7E7</accession>
<proteinExistence type="inferred from homology"/>
<evidence type="ECO:0000256" key="2">
    <source>
        <dbReference type="ARBA" id="ARBA00012418"/>
    </source>
</evidence>
<dbReference type="SUPFAM" id="SSF63562">
    <property type="entry name" value="RPB6/omega subunit-like"/>
    <property type="match status" value="1"/>
</dbReference>
<name>A0A2G6K7E7_9BACT</name>
<dbReference type="EMBL" id="PDSK01000135">
    <property type="protein sequence ID" value="PIE31616.1"/>
    <property type="molecule type" value="Genomic_DNA"/>
</dbReference>
<sequence length="85" mass="9679">MPLCCDVFGMFRFDLISKAMEKEPNKFLLVHLLSKRMHQLADGATPLSSKTYNADVNTALQEFLDDSINLKKEEEEAEEAIETVE</sequence>
<reference evidence="8 9" key="1">
    <citation type="submission" date="2017-10" db="EMBL/GenBank/DDBJ databases">
        <title>Novel microbial diversity and functional potential in the marine mammal oral microbiome.</title>
        <authorList>
            <person name="Dudek N.K."/>
            <person name="Sun C.L."/>
            <person name="Burstein D."/>
            <person name="Kantor R.S."/>
            <person name="Aliaga Goltsman D.S."/>
            <person name="Bik E.M."/>
            <person name="Thomas B.C."/>
            <person name="Banfield J.F."/>
            <person name="Relman D.A."/>
        </authorList>
    </citation>
    <scope>NUCLEOTIDE SEQUENCE [LARGE SCALE GENOMIC DNA]</scope>
    <source>
        <strain evidence="8">DOLJORAL78_47_16</strain>
    </source>
</reference>
<dbReference type="GO" id="GO:0003677">
    <property type="term" value="F:DNA binding"/>
    <property type="evidence" value="ECO:0007669"/>
    <property type="project" value="InterPro"/>
</dbReference>
<dbReference type="GO" id="GO:0006351">
    <property type="term" value="P:DNA-templated transcription"/>
    <property type="evidence" value="ECO:0007669"/>
    <property type="project" value="InterPro"/>
</dbReference>
<dbReference type="Proteomes" id="UP000230821">
    <property type="component" value="Unassembled WGS sequence"/>
</dbReference>
<comment type="caution">
    <text evidence="8">The sequence shown here is derived from an EMBL/GenBank/DDBJ whole genome shotgun (WGS) entry which is preliminary data.</text>
</comment>
<dbReference type="Pfam" id="PF01192">
    <property type="entry name" value="RNA_pol_Rpb6"/>
    <property type="match status" value="1"/>
</dbReference>
<protein>
    <recommendedName>
        <fullName evidence="3">DNA-directed RNA polymerase subunit omega</fullName>
        <ecNumber evidence="2">2.7.7.6</ecNumber>
    </recommendedName>
    <alternativeName>
        <fullName evidence="6">Transcriptase subunit omega</fullName>
    </alternativeName>
</protein>
<evidence type="ECO:0000313" key="9">
    <source>
        <dbReference type="Proteomes" id="UP000230821"/>
    </source>
</evidence>
<dbReference type="InterPro" id="IPR006110">
    <property type="entry name" value="Pol_omega/Rpo6/RPB6"/>
</dbReference>
<evidence type="ECO:0000256" key="6">
    <source>
        <dbReference type="ARBA" id="ARBA00029924"/>
    </source>
</evidence>
<evidence type="ECO:0000256" key="5">
    <source>
        <dbReference type="ARBA" id="ARBA00023163"/>
    </source>
</evidence>
<dbReference type="InterPro" id="IPR036161">
    <property type="entry name" value="RPB6/omega-like_sf"/>
</dbReference>
<evidence type="ECO:0000313" key="8">
    <source>
        <dbReference type="EMBL" id="PIE31616.1"/>
    </source>
</evidence>
<keyword evidence="4" id="KW-0240">DNA-directed RNA polymerase</keyword>
<evidence type="ECO:0000256" key="3">
    <source>
        <dbReference type="ARBA" id="ARBA00013725"/>
    </source>
</evidence>
<evidence type="ECO:0000256" key="1">
    <source>
        <dbReference type="ARBA" id="ARBA00006711"/>
    </source>
</evidence>
<dbReference type="AlphaFoldDB" id="A0A2G6K7E7"/>
<evidence type="ECO:0000256" key="4">
    <source>
        <dbReference type="ARBA" id="ARBA00022478"/>
    </source>
</evidence>
<comment type="catalytic activity">
    <reaction evidence="7">
        <text>RNA(n) + a ribonucleoside 5'-triphosphate = RNA(n+1) + diphosphate</text>
        <dbReference type="Rhea" id="RHEA:21248"/>
        <dbReference type="Rhea" id="RHEA-COMP:14527"/>
        <dbReference type="Rhea" id="RHEA-COMP:17342"/>
        <dbReference type="ChEBI" id="CHEBI:33019"/>
        <dbReference type="ChEBI" id="CHEBI:61557"/>
        <dbReference type="ChEBI" id="CHEBI:140395"/>
        <dbReference type="EC" id="2.7.7.6"/>
    </reaction>
</comment>
<dbReference type="EC" id="2.7.7.6" evidence="2"/>
<comment type="similarity">
    <text evidence="1">Belongs to the RNA polymerase subunit omega family.</text>
</comment>
<dbReference type="GO" id="GO:0003899">
    <property type="term" value="F:DNA-directed RNA polymerase activity"/>
    <property type="evidence" value="ECO:0007669"/>
    <property type="project" value="UniProtKB-EC"/>
</dbReference>